<dbReference type="EMBL" id="BN001305">
    <property type="protein sequence ID" value="CBF80508.1"/>
    <property type="molecule type" value="Genomic_DNA"/>
</dbReference>
<reference evidence="3" key="2">
    <citation type="journal article" date="2009" name="Fungal Genet. Biol.">
        <title>The 2008 update of the Aspergillus nidulans genome annotation: a community effort.</title>
        <authorList>
            <person name="Wortman J.R."/>
            <person name="Gilsenan J.M."/>
            <person name="Joardar V."/>
            <person name="Deegan J."/>
            <person name="Clutterbuck J."/>
            <person name="Andersen M.R."/>
            <person name="Archer D."/>
            <person name="Bencina M."/>
            <person name="Braus G."/>
            <person name="Coutinho P."/>
            <person name="von Dohren H."/>
            <person name="Doonan J."/>
            <person name="Driessen A.J."/>
            <person name="Durek P."/>
            <person name="Espeso E."/>
            <person name="Fekete E."/>
            <person name="Flipphi M."/>
            <person name="Estrada C.G."/>
            <person name="Geysens S."/>
            <person name="Goldman G."/>
            <person name="de Groot P.W."/>
            <person name="Hansen K."/>
            <person name="Harris S.D."/>
            <person name="Heinekamp T."/>
            <person name="Helmstaedt K."/>
            <person name="Henrissat B."/>
            <person name="Hofmann G."/>
            <person name="Homan T."/>
            <person name="Horio T."/>
            <person name="Horiuchi H."/>
            <person name="James S."/>
            <person name="Jones M."/>
            <person name="Karaffa L."/>
            <person name="Karanyi Z."/>
            <person name="Kato M."/>
            <person name="Keller N."/>
            <person name="Kelly D.E."/>
            <person name="Kiel J.A."/>
            <person name="Kim J.M."/>
            <person name="van der Klei I.J."/>
            <person name="Klis F.M."/>
            <person name="Kovalchuk A."/>
            <person name="Krasevec N."/>
            <person name="Kubicek C.P."/>
            <person name="Liu B."/>
            <person name="Maccabe A."/>
            <person name="Meyer V."/>
            <person name="Mirabito P."/>
            <person name="Miskei M."/>
            <person name="Mos M."/>
            <person name="Mullins J."/>
            <person name="Nelson D.R."/>
            <person name="Nielsen J."/>
            <person name="Oakley B.R."/>
            <person name="Osmani S.A."/>
            <person name="Pakula T."/>
            <person name="Paszewski A."/>
            <person name="Paulsen I."/>
            <person name="Pilsyk S."/>
            <person name="Pocsi I."/>
            <person name="Punt P.J."/>
            <person name="Ram A.F."/>
            <person name="Ren Q."/>
            <person name="Robellet X."/>
            <person name="Robson G."/>
            <person name="Seiboth B."/>
            <person name="van Solingen P."/>
            <person name="Specht T."/>
            <person name="Sun J."/>
            <person name="Taheri-Talesh N."/>
            <person name="Takeshita N."/>
            <person name="Ussery D."/>
            <person name="vanKuyk P.A."/>
            <person name="Visser H."/>
            <person name="van de Vondervoort P.J."/>
            <person name="de Vries R.P."/>
            <person name="Walton J."/>
            <person name="Xiang X."/>
            <person name="Xiong Y."/>
            <person name="Zeng A.P."/>
            <person name="Brandt B.W."/>
            <person name="Cornell M.J."/>
            <person name="van den Hondel C.A."/>
            <person name="Visser J."/>
            <person name="Oliver S.G."/>
            <person name="Turner G."/>
        </authorList>
    </citation>
    <scope>GENOME REANNOTATION</scope>
    <source>
        <strain evidence="3">FGSC A4 / ATCC 38163 / CBS 112.46 / NRRL 194 / M139</strain>
    </source>
</reference>
<reference evidence="3" key="1">
    <citation type="journal article" date="2005" name="Nature">
        <title>Sequencing of Aspergillus nidulans and comparative analysis with A. fumigatus and A. oryzae.</title>
        <authorList>
            <person name="Galagan J.E."/>
            <person name="Calvo S.E."/>
            <person name="Cuomo C."/>
            <person name="Ma L.J."/>
            <person name="Wortman J.R."/>
            <person name="Batzoglou S."/>
            <person name="Lee S.I."/>
            <person name="Basturkmen M."/>
            <person name="Spevak C.C."/>
            <person name="Clutterbuck J."/>
            <person name="Kapitonov V."/>
            <person name="Jurka J."/>
            <person name="Scazzocchio C."/>
            <person name="Farman M."/>
            <person name="Butler J."/>
            <person name="Purcell S."/>
            <person name="Harris S."/>
            <person name="Braus G.H."/>
            <person name="Draht O."/>
            <person name="Busch S."/>
            <person name="D'Enfert C."/>
            <person name="Bouchier C."/>
            <person name="Goldman G.H."/>
            <person name="Bell-Pedersen D."/>
            <person name="Griffiths-Jones S."/>
            <person name="Doonan J.H."/>
            <person name="Yu J."/>
            <person name="Vienken K."/>
            <person name="Pain A."/>
            <person name="Freitag M."/>
            <person name="Selker E.U."/>
            <person name="Archer D.B."/>
            <person name="Penalva M.A."/>
            <person name="Oakley B.R."/>
            <person name="Momany M."/>
            <person name="Tanaka T."/>
            <person name="Kumagai T."/>
            <person name="Asai K."/>
            <person name="Machida M."/>
            <person name="Nierman W.C."/>
            <person name="Denning D.W."/>
            <person name="Caddick M."/>
            <person name="Hynes M."/>
            <person name="Paoletti M."/>
            <person name="Fischer R."/>
            <person name="Miller B."/>
            <person name="Dyer P."/>
            <person name="Sachs M.S."/>
            <person name="Osmani S.A."/>
            <person name="Birren B.W."/>
        </authorList>
    </citation>
    <scope>NUCLEOTIDE SEQUENCE [LARGE SCALE GENOMIC DNA]</scope>
    <source>
        <strain evidence="3">FGSC A4 / ATCC 38163 / CBS 112.46 / NRRL 194 / M139</strain>
    </source>
</reference>
<sequence length="71" mass="7686">MLRVTAGGNKLLWKPPFPPIFSSAISGAMEYANLQELGWATLTSDDANAESKAADAEEKQAPQLIWPDDLP</sequence>
<organism evidence="2 3">
    <name type="scientific">Emericella nidulans (strain FGSC A4 / ATCC 38163 / CBS 112.46 / NRRL 194 / M139)</name>
    <name type="common">Aspergillus nidulans</name>
    <dbReference type="NCBI Taxonomy" id="227321"/>
    <lineage>
        <taxon>Eukaryota</taxon>
        <taxon>Fungi</taxon>
        <taxon>Dikarya</taxon>
        <taxon>Ascomycota</taxon>
        <taxon>Pezizomycotina</taxon>
        <taxon>Eurotiomycetes</taxon>
        <taxon>Eurotiomycetidae</taxon>
        <taxon>Eurotiales</taxon>
        <taxon>Aspergillaceae</taxon>
        <taxon>Aspergillus</taxon>
        <taxon>Aspergillus subgen. Nidulantes</taxon>
    </lineage>
</organism>
<dbReference type="GeneID" id="74897171"/>
<dbReference type="HOGENOM" id="CLU_2740012_0_0_1"/>
<dbReference type="RefSeq" id="XP_050468087.1">
    <property type="nucleotide sequence ID" value="XM_050612135.1"/>
</dbReference>
<dbReference type="AlphaFoldDB" id="C8VEC4"/>
<evidence type="ECO:0000256" key="1">
    <source>
        <dbReference type="SAM" id="MobiDB-lite"/>
    </source>
</evidence>
<keyword evidence="3" id="KW-1185">Reference proteome</keyword>
<protein>
    <submittedName>
        <fullName evidence="2">Uncharacterized protein</fullName>
    </submittedName>
</protein>
<feature type="region of interest" description="Disordered" evidence="1">
    <location>
        <begin position="46"/>
        <end position="71"/>
    </location>
</feature>
<proteinExistence type="predicted"/>
<evidence type="ECO:0000313" key="2">
    <source>
        <dbReference type="EMBL" id="CBF80508.1"/>
    </source>
</evidence>
<dbReference type="InParanoid" id="C8VEC4"/>
<evidence type="ECO:0000313" key="3">
    <source>
        <dbReference type="Proteomes" id="UP000000560"/>
    </source>
</evidence>
<accession>C8VEC4</accession>
<dbReference type="KEGG" id="ani:ANIA_11610"/>
<dbReference type="Proteomes" id="UP000000560">
    <property type="component" value="Chromosome V"/>
</dbReference>
<name>C8VEC4_EMENI</name>
<gene>
    <name evidence="2" type="ORF">ANIA_11610</name>
</gene>